<dbReference type="PANTHER" id="PTHR16092">
    <property type="entry name" value="SEC3/SYNTAXIN-RELATED"/>
    <property type="match status" value="1"/>
</dbReference>
<evidence type="ECO:0000256" key="1">
    <source>
        <dbReference type="ARBA" id="ARBA00006518"/>
    </source>
</evidence>
<dbReference type="EMBL" id="NPHW01005323">
    <property type="protein sequence ID" value="OXV06877.1"/>
    <property type="molecule type" value="Genomic_DNA"/>
</dbReference>
<keyword evidence="2" id="KW-0813">Transport</keyword>
<sequence>MNGRENTRGLASIDPSASKQRHPTGEVRNGGGTGAADVAMSRAQKFEDEKRRIIQSCFSKRDTDGACMLPSLITVLIHKVLESYITHIRIIEDATFPASPAPPTSPPENKKPRLVIIAVRKSGRVRMHKARENNDGSFSIGKTWMLDDLAAIQSYTDLSAATQMEQQQKQWASNVGFIVTVGKPYYWQAATSKEKDFFIGSLVKIYKKYTGGKVPRLIGFDDREQQLLVGTGPSAPTRDPNQGPPRLDDSQRPPSSQTNQPPGYANRVPSREGRRELRQQNSEERFLRNRDPRSTPNQFPARPSPQFPPSSLSLPSAGSQRDQPQRTNDRSDGDRLAGSALDALLNPKKDRPDGALIEPTVSRPRTAEQQADRSVKSSVELVGSGTSSADFQQDSKNRGRLVVGSTPEIPKAMSRLTDGNDIELKQDAITQSLRRGSPVLELRPTNFREADGESRRPTTPVIAVDHDQTPAHSGPNGSFGQKALVDENYEKASTVSSKQGGDAGPNPSPRGSIASTSNLDVDIPPSFRPRSPGVGSVESARNSDNIPLSLRPGSPRPGSSKSSKLKLVTQPSEDPPSAKIPTQDKQDEALDEPAVEVPVVFSSVSPPESPVTEDVEEGQDAHRPGLGPMVKKKSTKDIAGAFRKAANAYSAFRPRPGGAGDRLMTKQPNASNEPDGITSVVPAPLLRGLSSESVAPGATAQDVSNASQETPKVEITRAVTDDITQPVEPKEDETKAISELNAPSATESRSRSKSPSQERRRRRREETTVKYCQALNIDPSILDGRSADFDDILTDLGWNGRLGDDSKIEDLAADIRREMGRVQASSWLGNVEHQDGKVDQLANLIDKTIEECEELDGLLTLYSHELNTLHDDVAYIEAQSQGLQVQTANQKLLQTELQSLLGTLSISSDDLKALKEASLRNPDGIRETEAALAKLYKAMLTIDSEIRQNKKRMADAAGDRSSIGVYADTEVGQMRAIREKKDEYRIEARLFLQRLKQFMPLAFKVAEQKMMDARTELTKDPLKFDSTARDCARQELWVYYALMLFAREVSSAEWYSIINLYEHQAKLPYQNEFRDNHLAWKKIAKKATGDELELLFTHNEKEKESDGITTAARKLTVRRGKTVRVTGGQRLPSSDKQEGKIEPYEAFSGSLRENLKMISEEQSFIILFFHLNSLTSVDFPDLLASASPETRRRPDMSVRQAHEPDRDIAKKVEQIMNGIYSGWPNDMQSLADWAINVDPLQGVGVLFALEKAISEFEESNQEFIVHSLQKLHSRLTGLFSRFVDEQIRGIEDTKVRVNKRKGVISFIKIFPDFAAAIETMLAQPSQSFCDIRTIANDAYDKINRAMWESLKFIAKEAPGQQPGAITGAGDPEDKEALNYHILLIENMNHYIEEVDVRGLPVLERWRNRALQDYQEHMILYMDAVIRRPFGKLLDFAESTESLLSVASSPTDIATRSSHSRHVAKKLLSSYDSKELRRGAELLKKRVEKHFGDADDPGLSRSLVLKVFKECEVRYAETYDRIKKIIDTIYDGQFEIEWNKEEATAMFKKL</sequence>
<dbReference type="Gene3D" id="2.30.29.90">
    <property type="match status" value="1"/>
</dbReference>
<feature type="compositionally biased region" description="Low complexity" evidence="5">
    <location>
        <begin position="595"/>
        <end position="610"/>
    </location>
</feature>
<dbReference type="Pfam" id="PF09763">
    <property type="entry name" value="Sec3_CC"/>
    <property type="match status" value="1"/>
</dbReference>
<feature type="region of interest" description="Disordered" evidence="5">
    <location>
        <begin position="1"/>
        <end position="35"/>
    </location>
</feature>
<feature type="compositionally biased region" description="Polar residues" evidence="5">
    <location>
        <begin position="384"/>
        <end position="394"/>
    </location>
</feature>
<dbReference type="CDD" id="cd13315">
    <property type="entry name" value="PH_Sec3"/>
    <property type="match status" value="1"/>
</dbReference>
<feature type="region of interest" description="Disordered" evidence="5">
    <location>
        <begin position="228"/>
        <end position="420"/>
    </location>
</feature>
<dbReference type="InterPro" id="IPR028258">
    <property type="entry name" value="Sec3-PIP2_bind"/>
</dbReference>
<accession>A0A232LST6</accession>
<proteinExistence type="inferred from homology"/>
<keyword evidence="8" id="KW-1185">Reference proteome</keyword>
<dbReference type="GO" id="GO:0006887">
    <property type="term" value="P:exocytosis"/>
    <property type="evidence" value="ECO:0007669"/>
    <property type="project" value="UniProtKB-KW"/>
</dbReference>
<feature type="compositionally biased region" description="Basic and acidic residues" evidence="5">
    <location>
        <begin position="323"/>
        <end position="335"/>
    </location>
</feature>
<keyword evidence="3" id="KW-0268">Exocytosis</keyword>
<feature type="compositionally biased region" description="Basic and acidic residues" evidence="5">
    <location>
        <begin position="269"/>
        <end position="293"/>
    </location>
</feature>
<comment type="similarity">
    <text evidence="1">Belongs to the SEC3 family.</text>
</comment>
<feature type="compositionally biased region" description="Polar residues" evidence="5">
    <location>
        <begin position="701"/>
        <end position="710"/>
    </location>
</feature>
<dbReference type="OrthoDB" id="27109at2759"/>
<feature type="domain" description="Exocyst complex component Sec3 PIP2-binding N-terminal" evidence="6">
    <location>
        <begin position="108"/>
        <end position="209"/>
    </location>
</feature>
<evidence type="ECO:0000256" key="3">
    <source>
        <dbReference type="ARBA" id="ARBA00022483"/>
    </source>
</evidence>
<dbReference type="InterPro" id="IPR019160">
    <property type="entry name" value="Sec3_CC"/>
</dbReference>
<protein>
    <recommendedName>
        <fullName evidence="6">Exocyst complex component Sec3 PIP2-binding N-terminal domain-containing protein</fullName>
    </recommendedName>
</protein>
<name>A0A232LST6_9EURO</name>
<dbReference type="InterPro" id="IPR048628">
    <property type="entry name" value="Sec3_C"/>
</dbReference>
<dbReference type="Proteomes" id="UP000243515">
    <property type="component" value="Unassembled WGS sequence"/>
</dbReference>
<evidence type="ECO:0000313" key="8">
    <source>
        <dbReference type="Proteomes" id="UP000243515"/>
    </source>
</evidence>
<dbReference type="Pfam" id="PF20654">
    <property type="entry name" value="Sec3_C-term"/>
    <property type="match status" value="1"/>
</dbReference>
<dbReference type="GO" id="GO:0000145">
    <property type="term" value="C:exocyst"/>
    <property type="evidence" value="ECO:0007669"/>
    <property type="project" value="InterPro"/>
</dbReference>
<evidence type="ECO:0000256" key="4">
    <source>
        <dbReference type="ARBA" id="ARBA00023054"/>
    </source>
</evidence>
<evidence type="ECO:0000259" key="6">
    <source>
        <dbReference type="SMART" id="SM01313"/>
    </source>
</evidence>
<dbReference type="Pfam" id="PF15277">
    <property type="entry name" value="Sec3-PIP2_bind"/>
    <property type="match status" value="1"/>
</dbReference>
<feature type="region of interest" description="Disordered" evidence="5">
    <location>
        <begin position="435"/>
        <end position="767"/>
    </location>
</feature>
<evidence type="ECO:0000256" key="2">
    <source>
        <dbReference type="ARBA" id="ARBA00022448"/>
    </source>
</evidence>
<organism evidence="7 8">
    <name type="scientific">Elaphomyces granulatus</name>
    <dbReference type="NCBI Taxonomy" id="519963"/>
    <lineage>
        <taxon>Eukaryota</taxon>
        <taxon>Fungi</taxon>
        <taxon>Dikarya</taxon>
        <taxon>Ascomycota</taxon>
        <taxon>Pezizomycotina</taxon>
        <taxon>Eurotiomycetes</taxon>
        <taxon>Eurotiomycetidae</taxon>
        <taxon>Eurotiales</taxon>
        <taxon>Elaphomycetaceae</taxon>
        <taxon>Elaphomyces</taxon>
    </lineage>
</organism>
<evidence type="ECO:0000313" key="7">
    <source>
        <dbReference type="EMBL" id="OXV06877.1"/>
    </source>
</evidence>
<dbReference type="GO" id="GO:0005886">
    <property type="term" value="C:plasma membrane"/>
    <property type="evidence" value="ECO:0007669"/>
    <property type="project" value="TreeGrafter"/>
</dbReference>
<dbReference type="PANTHER" id="PTHR16092:SF14">
    <property type="entry name" value="EXOCYST COMPLEX COMPONENT 1 ISOFORM X1"/>
    <property type="match status" value="1"/>
</dbReference>
<feature type="compositionally biased region" description="Basic and acidic residues" evidence="5">
    <location>
        <begin position="446"/>
        <end position="456"/>
    </location>
</feature>
<evidence type="ECO:0000256" key="5">
    <source>
        <dbReference type="SAM" id="MobiDB-lite"/>
    </source>
</evidence>
<dbReference type="GO" id="GO:0005546">
    <property type="term" value="F:phosphatidylinositol-4,5-bisphosphate binding"/>
    <property type="evidence" value="ECO:0007669"/>
    <property type="project" value="TreeGrafter"/>
</dbReference>
<reference evidence="7 8" key="1">
    <citation type="journal article" date="2015" name="Environ. Microbiol.">
        <title>Metagenome sequence of Elaphomyces granulatus from sporocarp tissue reveals Ascomycota ectomycorrhizal fingerprints of genome expansion and a Proteobacteria-rich microbiome.</title>
        <authorList>
            <person name="Quandt C.A."/>
            <person name="Kohler A."/>
            <person name="Hesse C.N."/>
            <person name="Sharpton T.J."/>
            <person name="Martin F."/>
            <person name="Spatafora J.W."/>
        </authorList>
    </citation>
    <scope>NUCLEOTIDE SEQUENCE [LARGE SCALE GENOMIC DNA]</scope>
    <source>
        <strain evidence="7 8">OSC145934</strain>
    </source>
</reference>
<dbReference type="FunFam" id="2.30.29.90:FF:000003">
    <property type="entry name" value="Exocyst complex component Sec3"/>
    <property type="match status" value="1"/>
</dbReference>
<feature type="compositionally biased region" description="Low complexity" evidence="5">
    <location>
        <begin position="547"/>
        <end position="567"/>
    </location>
</feature>
<gene>
    <name evidence="7" type="ORF">Egran_05355</name>
</gene>
<feature type="compositionally biased region" description="Polar residues" evidence="5">
    <location>
        <begin position="252"/>
        <end position="261"/>
    </location>
</feature>
<comment type="caution">
    <text evidence="7">The sequence shown here is derived from an EMBL/GenBank/DDBJ whole genome shotgun (WGS) entry which is preliminary data.</text>
</comment>
<dbReference type="GO" id="GO:0006893">
    <property type="term" value="P:Golgi to plasma membrane transport"/>
    <property type="evidence" value="ECO:0007669"/>
    <property type="project" value="TreeGrafter"/>
</dbReference>
<keyword evidence="4" id="KW-0175">Coiled coil</keyword>
<dbReference type="SMART" id="SM01313">
    <property type="entry name" value="Sec3-PIP2_bind"/>
    <property type="match status" value="1"/>
</dbReference>